<feature type="signal peptide" evidence="1">
    <location>
        <begin position="1"/>
        <end position="20"/>
    </location>
</feature>
<dbReference type="EMBL" id="JAJJVO010000153">
    <property type="protein sequence ID" value="MCC9274704.1"/>
    <property type="molecule type" value="Genomic_DNA"/>
</dbReference>
<keyword evidence="1" id="KW-0732">Signal</keyword>
<name>A0A9E3ZWM7_9ENTE</name>
<feature type="chain" id="PRO_5039480648" description="Lipoprotein" evidence="1">
    <location>
        <begin position="21"/>
        <end position="141"/>
    </location>
</feature>
<gene>
    <name evidence="2" type="ORF">K8V42_10495</name>
</gene>
<evidence type="ECO:0000256" key="1">
    <source>
        <dbReference type="SAM" id="SignalP"/>
    </source>
</evidence>
<accession>A0A9E3ZWM7</accession>
<evidence type="ECO:0000313" key="2">
    <source>
        <dbReference type="EMBL" id="MCC9274704.1"/>
    </source>
</evidence>
<organism evidence="2 3">
    <name type="scientific">Enterococcus aquimarinus</name>
    <dbReference type="NCBI Taxonomy" id="328396"/>
    <lineage>
        <taxon>Bacteria</taxon>
        <taxon>Bacillati</taxon>
        <taxon>Bacillota</taxon>
        <taxon>Bacilli</taxon>
        <taxon>Lactobacillales</taxon>
        <taxon>Enterococcaceae</taxon>
        <taxon>Enterococcus</taxon>
    </lineage>
</organism>
<dbReference type="PROSITE" id="PS51257">
    <property type="entry name" value="PROKAR_LIPOPROTEIN"/>
    <property type="match status" value="1"/>
</dbReference>
<comment type="caution">
    <text evidence="2">The sequence shown here is derived from an EMBL/GenBank/DDBJ whole genome shotgun (WGS) entry which is preliminary data.</text>
</comment>
<protein>
    <recommendedName>
        <fullName evidence="4">Lipoprotein</fullName>
    </recommendedName>
</protein>
<evidence type="ECO:0008006" key="4">
    <source>
        <dbReference type="Google" id="ProtNLM"/>
    </source>
</evidence>
<dbReference type="Proteomes" id="UP000813384">
    <property type="component" value="Unassembled WGS sequence"/>
</dbReference>
<evidence type="ECO:0000313" key="3">
    <source>
        <dbReference type="Proteomes" id="UP000813384"/>
    </source>
</evidence>
<dbReference type="AlphaFoldDB" id="A0A9E3ZWM7"/>
<sequence length="141" mass="16041">MKARLFYVVLMCLTFLSACKNSSVSVVSPNQVDEVTISIKNNQGQLQQCIGQDPNFLKALLGNINLLFNESDKNALPFGLELSDKQREFDYKIKFYSQSEVVQEIIISQKNEVTIDTDMMIIEDKEKELDSLKSQLILVTQ</sequence>
<reference evidence="2" key="2">
    <citation type="submission" date="2021-11" db="EMBL/GenBank/DDBJ databases">
        <authorList>
            <person name="Gilroy R."/>
        </authorList>
    </citation>
    <scope>NUCLEOTIDE SEQUENCE</scope>
    <source>
        <strain evidence="2">150</strain>
    </source>
</reference>
<proteinExistence type="predicted"/>
<reference evidence="2" key="1">
    <citation type="journal article" date="2021" name="PeerJ">
        <title>Extensive microbial diversity within the chicken gut microbiome revealed by metagenomics and culture.</title>
        <authorList>
            <person name="Gilroy R."/>
            <person name="Ravi A."/>
            <person name="Getino M."/>
            <person name="Pursley I."/>
            <person name="Horton D.L."/>
            <person name="Alikhan N.F."/>
            <person name="Baker D."/>
            <person name="Gharbi K."/>
            <person name="Hall N."/>
            <person name="Watson M."/>
            <person name="Adriaenssens E.M."/>
            <person name="Foster-Nyarko E."/>
            <person name="Jarju S."/>
            <person name="Secka A."/>
            <person name="Antonio M."/>
            <person name="Oren A."/>
            <person name="Chaudhuri R.R."/>
            <person name="La Ragione R."/>
            <person name="Hildebrand F."/>
            <person name="Pallen M.J."/>
        </authorList>
    </citation>
    <scope>NUCLEOTIDE SEQUENCE</scope>
    <source>
        <strain evidence="2">150</strain>
    </source>
</reference>